<dbReference type="AlphaFoldDB" id="A0A0M8P158"/>
<name>A0A0M8P158_9EURO</name>
<evidence type="ECO:0000313" key="2">
    <source>
        <dbReference type="Proteomes" id="UP000037696"/>
    </source>
</evidence>
<reference evidence="1 2" key="1">
    <citation type="submission" date="2015-08" db="EMBL/GenBank/DDBJ databases">
        <title>Genome sequencing of Penicillium nordicum.</title>
        <authorList>
            <person name="Nguyen H.D."/>
            <person name="Seifert K.A."/>
        </authorList>
    </citation>
    <scope>NUCLEOTIDE SEQUENCE [LARGE SCALE GENOMIC DNA]</scope>
    <source>
        <strain evidence="1 2">DAOMC 185683</strain>
    </source>
</reference>
<gene>
    <name evidence="1" type="ORF">ACN38_g10688</name>
</gene>
<comment type="caution">
    <text evidence="1">The sequence shown here is derived from an EMBL/GenBank/DDBJ whole genome shotgun (WGS) entry which is preliminary data.</text>
</comment>
<accession>A0A0M8P158</accession>
<evidence type="ECO:0000313" key="1">
    <source>
        <dbReference type="EMBL" id="KOS38491.1"/>
    </source>
</evidence>
<protein>
    <submittedName>
        <fullName evidence="1">Uncharacterized protein</fullName>
    </submittedName>
</protein>
<proteinExistence type="predicted"/>
<keyword evidence="2" id="KW-1185">Reference proteome</keyword>
<sequence length="100" mass="11278">MANPSTRMYLRNTPYRQHAGTIGHYWTLLIISVNTVAHKDGSSVIPLAFLYRSRVCYRHRLNGLNDGNMVLAFRQYLGMPMRHIAKAAKAAKAANTEPYG</sequence>
<dbReference type="EMBL" id="LHQQ01000250">
    <property type="protein sequence ID" value="KOS38491.1"/>
    <property type="molecule type" value="Genomic_DNA"/>
</dbReference>
<organism evidence="1 2">
    <name type="scientific">Penicillium nordicum</name>
    <dbReference type="NCBI Taxonomy" id="229535"/>
    <lineage>
        <taxon>Eukaryota</taxon>
        <taxon>Fungi</taxon>
        <taxon>Dikarya</taxon>
        <taxon>Ascomycota</taxon>
        <taxon>Pezizomycotina</taxon>
        <taxon>Eurotiomycetes</taxon>
        <taxon>Eurotiomycetidae</taxon>
        <taxon>Eurotiales</taxon>
        <taxon>Aspergillaceae</taxon>
        <taxon>Penicillium</taxon>
    </lineage>
</organism>
<dbReference type="Proteomes" id="UP000037696">
    <property type="component" value="Unassembled WGS sequence"/>
</dbReference>